<name>A0AAN9VQX5_9ORTH</name>
<sequence>MRGIMAISDIVHDPEKVCEAVRVGLAAKLIDLMQDEDPRVRERSCAVAETLAGYSVGRDAVLAEPYTVPVLKMLTFDPVTAVRFRAALTLRILARFRLGPYDLDEADLAPFLVHLLLWEVVHEIIAVHLAALQLLLELDSTKEICIYQGAFNPLHAFMHMHLMPQVAAGAMECMSRLASCTLGKLVGDQLGIVSSLQIRLMLCAPDPDLCRSAAMLVMNLTHTTHGKQAAVYSGLMEPLLEVAKHRANRGAQLCSLQALTNMAENMQCREFLLEIEDDLEELEVSDDDTEGVRQRLLSVVRWKP</sequence>
<dbReference type="AlphaFoldDB" id="A0AAN9VQX5"/>
<dbReference type="InterPro" id="IPR042856">
    <property type="entry name" value="RSP14"/>
</dbReference>
<proteinExistence type="predicted"/>
<dbReference type="Proteomes" id="UP001378592">
    <property type="component" value="Unassembled WGS sequence"/>
</dbReference>
<accession>A0AAN9VQX5</accession>
<dbReference type="PANTHER" id="PTHR15599:SF1">
    <property type="entry name" value="RADIAL SPOKE HEAD 14 HOMOLOG"/>
    <property type="match status" value="1"/>
</dbReference>
<dbReference type="PANTHER" id="PTHR15599">
    <property type="entry name" value="RTDR1"/>
    <property type="match status" value="1"/>
</dbReference>
<reference evidence="1 2" key="1">
    <citation type="submission" date="2024-03" db="EMBL/GenBank/DDBJ databases">
        <title>The genome assembly and annotation of the cricket Gryllus longicercus Weissman &amp; Gray.</title>
        <authorList>
            <person name="Szrajer S."/>
            <person name="Gray D."/>
            <person name="Ylla G."/>
        </authorList>
    </citation>
    <scope>NUCLEOTIDE SEQUENCE [LARGE SCALE GENOMIC DNA]</scope>
    <source>
        <strain evidence="1">DAG 2021-001</strain>
        <tissue evidence="1">Whole body minus gut</tissue>
    </source>
</reference>
<protein>
    <submittedName>
        <fullName evidence="1">Uncharacterized protein</fullName>
    </submittedName>
</protein>
<dbReference type="InterPro" id="IPR016024">
    <property type="entry name" value="ARM-type_fold"/>
</dbReference>
<evidence type="ECO:0000313" key="1">
    <source>
        <dbReference type="EMBL" id="KAK7869734.1"/>
    </source>
</evidence>
<gene>
    <name evidence="1" type="ORF">R5R35_011801</name>
</gene>
<keyword evidence="2" id="KW-1185">Reference proteome</keyword>
<dbReference type="InterPro" id="IPR011989">
    <property type="entry name" value="ARM-like"/>
</dbReference>
<dbReference type="SUPFAM" id="SSF48371">
    <property type="entry name" value="ARM repeat"/>
    <property type="match status" value="1"/>
</dbReference>
<dbReference type="Gene3D" id="1.25.10.10">
    <property type="entry name" value="Leucine-rich Repeat Variant"/>
    <property type="match status" value="2"/>
</dbReference>
<comment type="caution">
    <text evidence="1">The sequence shown here is derived from an EMBL/GenBank/DDBJ whole genome shotgun (WGS) entry which is preliminary data.</text>
</comment>
<evidence type="ECO:0000313" key="2">
    <source>
        <dbReference type="Proteomes" id="UP001378592"/>
    </source>
</evidence>
<organism evidence="1 2">
    <name type="scientific">Gryllus longicercus</name>
    <dbReference type="NCBI Taxonomy" id="2509291"/>
    <lineage>
        <taxon>Eukaryota</taxon>
        <taxon>Metazoa</taxon>
        <taxon>Ecdysozoa</taxon>
        <taxon>Arthropoda</taxon>
        <taxon>Hexapoda</taxon>
        <taxon>Insecta</taxon>
        <taxon>Pterygota</taxon>
        <taxon>Neoptera</taxon>
        <taxon>Polyneoptera</taxon>
        <taxon>Orthoptera</taxon>
        <taxon>Ensifera</taxon>
        <taxon>Gryllidea</taxon>
        <taxon>Grylloidea</taxon>
        <taxon>Gryllidae</taxon>
        <taxon>Gryllinae</taxon>
        <taxon>Gryllus</taxon>
    </lineage>
</organism>
<dbReference type="EMBL" id="JAZDUA010000070">
    <property type="protein sequence ID" value="KAK7869734.1"/>
    <property type="molecule type" value="Genomic_DNA"/>
</dbReference>